<accession>A0A1Z4VP48</accession>
<dbReference type="GO" id="GO:0016787">
    <property type="term" value="F:hydrolase activity"/>
    <property type="evidence" value="ECO:0007669"/>
    <property type="project" value="UniProtKB-KW"/>
</dbReference>
<evidence type="ECO:0000256" key="13">
    <source>
        <dbReference type="ARBA" id="ARBA00022801"/>
    </source>
</evidence>
<dbReference type="PANTHER" id="PTHR30001">
    <property type="entry name" value="RIBONUCLEASE"/>
    <property type="match status" value="1"/>
</dbReference>
<proteinExistence type="inferred from homology"/>
<reference evidence="17 18" key="1">
    <citation type="submission" date="2017-05" db="EMBL/GenBank/DDBJ databases">
        <title>Thiocyanate degradation by Thiohalobacter thiocyanaticus FOKN1.</title>
        <authorList>
            <person name="Oshiki M."/>
            <person name="Fukushima T."/>
            <person name="Kawano S."/>
            <person name="Nakagawa J."/>
        </authorList>
    </citation>
    <scope>NUCLEOTIDE SEQUENCE [LARGE SCALE GENOMIC DNA]</scope>
    <source>
        <strain evidence="17 18">FOKN1</strain>
    </source>
</reference>
<evidence type="ECO:0000256" key="10">
    <source>
        <dbReference type="ARBA" id="ARBA00022723"/>
    </source>
</evidence>
<dbReference type="SUPFAM" id="SSF50249">
    <property type="entry name" value="Nucleic acid-binding proteins"/>
    <property type="match status" value="1"/>
</dbReference>
<comment type="cofactor">
    <cofactor evidence="1">
        <name>Mg(2+)</name>
        <dbReference type="ChEBI" id="CHEBI:18420"/>
    </cofactor>
</comment>
<dbReference type="PANTHER" id="PTHR30001:SF0">
    <property type="entry name" value="RIBONUCLEASE G"/>
    <property type="match status" value="1"/>
</dbReference>
<dbReference type="Gene3D" id="2.40.50.140">
    <property type="entry name" value="Nucleic acid-binding proteins"/>
    <property type="match status" value="1"/>
</dbReference>
<comment type="similarity">
    <text evidence="3">Belongs to the RNase E/G family. RNase G subfamily.</text>
</comment>
<evidence type="ECO:0000256" key="7">
    <source>
        <dbReference type="ARBA" id="ARBA00022555"/>
    </source>
</evidence>
<dbReference type="NCBIfam" id="TIGR00757">
    <property type="entry name" value="RNaseEG"/>
    <property type="match status" value="1"/>
</dbReference>
<dbReference type="Pfam" id="PF00575">
    <property type="entry name" value="S1"/>
    <property type="match status" value="1"/>
</dbReference>
<evidence type="ECO:0000256" key="3">
    <source>
        <dbReference type="ARBA" id="ARBA00005663"/>
    </source>
</evidence>
<dbReference type="PROSITE" id="PS50126">
    <property type="entry name" value="S1"/>
    <property type="match status" value="1"/>
</dbReference>
<dbReference type="EMBL" id="AP018052">
    <property type="protein sequence ID" value="BAZ93397.1"/>
    <property type="molecule type" value="Genomic_DNA"/>
</dbReference>
<dbReference type="RefSeq" id="WP_096365320.1">
    <property type="nucleotide sequence ID" value="NZ_AP018052.1"/>
</dbReference>
<dbReference type="GO" id="GO:0046872">
    <property type="term" value="F:metal ion binding"/>
    <property type="evidence" value="ECO:0007669"/>
    <property type="project" value="UniProtKB-KW"/>
</dbReference>
<evidence type="ECO:0000256" key="1">
    <source>
        <dbReference type="ARBA" id="ARBA00001946"/>
    </source>
</evidence>
<dbReference type="InterPro" id="IPR019307">
    <property type="entry name" value="RNA-bd_AU-1/RNase_E/G"/>
</dbReference>
<evidence type="ECO:0000256" key="8">
    <source>
        <dbReference type="ARBA" id="ARBA00022694"/>
    </source>
</evidence>
<keyword evidence="15" id="KW-0694">RNA-binding</keyword>
<evidence type="ECO:0000313" key="18">
    <source>
        <dbReference type="Proteomes" id="UP000218765"/>
    </source>
</evidence>
<keyword evidence="5" id="KW-0963">Cytoplasm</keyword>
<dbReference type="InterPro" id="IPR004659">
    <property type="entry name" value="RNase_E/G"/>
</dbReference>
<dbReference type="GO" id="GO:0000049">
    <property type="term" value="F:tRNA binding"/>
    <property type="evidence" value="ECO:0007669"/>
    <property type="project" value="UniProtKB-KW"/>
</dbReference>
<sequence>MSEEILINVTPQETRVAMVENGVLQEVFIERERSLGLVGNIYKGVVCRVLPGMQAAFLDIGLERAAFLHASDIATRDAESEGASTISQLLRDGQELMVQVIKDPLGTKGARLTTHITIPSRYLVFMPYATNVGVSQKIEDETERQRLKQVVLDDAGDEGLGYIVRTAAEGVPDAALRSDMAFLRRLWGAIQERGRQAGAGEMVHEDLPLSKRALRDLVGVEVEKVRVDSRETHASLVRFGEQFVPEVVERLEYYPGERPIFDLYSVEDEIQRALDRKVQLKSGGYLIIDQTEAMTTIDVNTGAYVGHRNLEETIFKTNLEAAQAIARQLRLRNLGGIIIIDFIDMSDEDHKRQVLRALERHLERDHARSHISEVSSLGLVQMTRKRTRESLEHVLCGVCPTCNGRGSLKTPETVVYEIFREILREARQYDAEQLLVLAAHEVVDLLLDEESTSLAELESFIGKPIKFQVESLYTQEQYDVVLM</sequence>
<feature type="domain" description="S1 motif" evidence="16">
    <location>
        <begin position="39"/>
        <end position="115"/>
    </location>
</feature>
<keyword evidence="14" id="KW-0460">Magnesium</keyword>
<evidence type="ECO:0000256" key="14">
    <source>
        <dbReference type="ARBA" id="ARBA00022842"/>
    </source>
</evidence>
<evidence type="ECO:0000256" key="15">
    <source>
        <dbReference type="ARBA" id="ARBA00022884"/>
    </source>
</evidence>
<evidence type="ECO:0000256" key="11">
    <source>
        <dbReference type="ARBA" id="ARBA00022730"/>
    </source>
</evidence>
<keyword evidence="9" id="KW-0540">Nuclease</keyword>
<dbReference type="GO" id="GO:0005737">
    <property type="term" value="C:cytoplasm"/>
    <property type="evidence" value="ECO:0007669"/>
    <property type="project" value="UniProtKB-SubCell"/>
</dbReference>
<evidence type="ECO:0000313" key="17">
    <source>
        <dbReference type="EMBL" id="BAZ93397.1"/>
    </source>
</evidence>
<evidence type="ECO:0000256" key="6">
    <source>
        <dbReference type="ARBA" id="ARBA00022552"/>
    </source>
</evidence>
<evidence type="ECO:0000256" key="12">
    <source>
        <dbReference type="ARBA" id="ARBA00022759"/>
    </source>
</evidence>
<evidence type="ECO:0000259" key="16">
    <source>
        <dbReference type="PROSITE" id="PS50126"/>
    </source>
</evidence>
<dbReference type="InterPro" id="IPR048583">
    <property type="entry name" value="RNase_E_G_thioredoxin-like"/>
</dbReference>
<dbReference type="InterPro" id="IPR012340">
    <property type="entry name" value="NA-bd_OB-fold"/>
</dbReference>
<dbReference type="Pfam" id="PF20833">
    <property type="entry name" value="RNase_E_G_Thio"/>
    <property type="match status" value="1"/>
</dbReference>
<dbReference type="GO" id="GO:0004540">
    <property type="term" value="F:RNA nuclease activity"/>
    <property type="evidence" value="ECO:0007669"/>
    <property type="project" value="InterPro"/>
</dbReference>
<keyword evidence="6" id="KW-0698">rRNA processing</keyword>
<keyword evidence="10" id="KW-0479">Metal-binding</keyword>
<evidence type="ECO:0000256" key="2">
    <source>
        <dbReference type="ARBA" id="ARBA00004496"/>
    </source>
</evidence>
<organism evidence="17 18">
    <name type="scientific">Thiohalobacter thiocyanaticus</name>
    <dbReference type="NCBI Taxonomy" id="585455"/>
    <lineage>
        <taxon>Bacteria</taxon>
        <taxon>Pseudomonadati</taxon>
        <taxon>Pseudomonadota</taxon>
        <taxon>Gammaproteobacteria</taxon>
        <taxon>Thiohalobacterales</taxon>
        <taxon>Thiohalobacteraceae</taxon>
        <taxon>Thiohalobacter</taxon>
    </lineage>
</organism>
<dbReference type="Proteomes" id="UP000218765">
    <property type="component" value="Chromosome"/>
</dbReference>
<dbReference type="SMART" id="SM00316">
    <property type="entry name" value="S1"/>
    <property type="match status" value="1"/>
</dbReference>
<evidence type="ECO:0000256" key="9">
    <source>
        <dbReference type="ARBA" id="ARBA00022722"/>
    </source>
</evidence>
<comment type="subcellular location">
    <subcellularLocation>
        <location evidence="2">Cytoplasm</location>
    </subcellularLocation>
</comment>
<evidence type="ECO:0000256" key="4">
    <source>
        <dbReference type="ARBA" id="ARBA00017719"/>
    </source>
</evidence>
<dbReference type="NCBIfam" id="NF008689">
    <property type="entry name" value="PRK11712.1"/>
    <property type="match status" value="1"/>
</dbReference>
<keyword evidence="11" id="KW-0699">rRNA-binding</keyword>
<dbReference type="GO" id="GO:0008033">
    <property type="term" value="P:tRNA processing"/>
    <property type="evidence" value="ECO:0007669"/>
    <property type="project" value="UniProtKB-KW"/>
</dbReference>
<evidence type="ECO:0000256" key="5">
    <source>
        <dbReference type="ARBA" id="ARBA00022490"/>
    </source>
</evidence>
<keyword evidence="8" id="KW-0819">tRNA processing</keyword>
<dbReference type="GO" id="GO:0004519">
    <property type="term" value="F:endonuclease activity"/>
    <property type="evidence" value="ECO:0007669"/>
    <property type="project" value="UniProtKB-KW"/>
</dbReference>
<name>A0A1Z4VP48_9GAMM</name>
<dbReference type="Gene3D" id="3.40.1260.20">
    <property type="entry name" value="Ribonuclease E, catalytic domain"/>
    <property type="match status" value="1"/>
</dbReference>
<dbReference type="InterPro" id="IPR003029">
    <property type="entry name" value="S1_domain"/>
</dbReference>
<keyword evidence="18" id="KW-1185">Reference proteome</keyword>
<dbReference type="Pfam" id="PF10150">
    <property type="entry name" value="RNase_E_G"/>
    <property type="match status" value="1"/>
</dbReference>
<gene>
    <name evidence="17" type="ORF">FOKN1_0997</name>
</gene>
<dbReference type="CDD" id="cd04453">
    <property type="entry name" value="S1_RNase_E"/>
    <property type="match status" value="1"/>
</dbReference>
<dbReference type="OrthoDB" id="9804278at2"/>
<keyword evidence="12" id="KW-0255">Endonuclease</keyword>
<keyword evidence="7" id="KW-0820">tRNA-binding</keyword>
<dbReference type="KEGG" id="ttc:FOKN1_0997"/>
<keyword evidence="13" id="KW-0378">Hydrolase</keyword>
<dbReference type="AlphaFoldDB" id="A0A1Z4VP48"/>
<dbReference type="GO" id="GO:0006364">
    <property type="term" value="P:rRNA processing"/>
    <property type="evidence" value="ECO:0007669"/>
    <property type="project" value="UniProtKB-KW"/>
</dbReference>
<dbReference type="GO" id="GO:0019843">
    <property type="term" value="F:rRNA binding"/>
    <property type="evidence" value="ECO:0007669"/>
    <property type="project" value="UniProtKB-KW"/>
</dbReference>
<protein>
    <recommendedName>
        <fullName evidence="4">Ribonuclease G</fullName>
    </recommendedName>
</protein>